<comment type="caution">
    <text evidence="1">The sequence shown here is derived from an EMBL/GenBank/DDBJ whole genome shotgun (WGS) entry which is preliminary data.</text>
</comment>
<evidence type="ECO:0000313" key="1">
    <source>
        <dbReference type="EMBL" id="KAK7071995.1"/>
    </source>
</evidence>
<proteinExistence type="predicted"/>
<protein>
    <submittedName>
        <fullName evidence="1">Uncharacterized protein</fullName>
    </submittedName>
</protein>
<sequence length="210" mass="22543">SVTWVASDPNPRALLSVRLFSAVAHLAGQTLRVTQAITSDCGFWDCGNYDQFSKSIAASLLPVLKPSNNDEPQYYNLVVLGCGLECLACVTALGWPGDEIASQIVSCLTRIIKTFHEGRGRAHNSYMGRMVTLCSALALIHLLSSPKGNLTEDILEGCSKGGSPDWSWLVSLWVYRDPIITSCGLSVASSLTTNPQGTNLLHDSLTQVSG</sequence>
<gene>
    <name evidence="1" type="ORF">SK128_027112</name>
</gene>
<dbReference type="GO" id="GO:0007099">
    <property type="term" value="P:centriole replication"/>
    <property type="evidence" value="ECO:0007669"/>
    <property type="project" value="TreeGrafter"/>
</dbReference>
<dbReference type="GO" id="GO:0005813">
    <property type="term" value="C:centrosome"/>
    <property type="evidence" value="ECO:0007669"/>
    <property type="project" value="InterPro"/>
</dbReference>
<feature type="non-terminal residue" evidence="1">
    <location>
        <position position="210"/>
    </location>
</feature>
<dbReference type="EMBL" id="JAXCGZ010013755">
    <property type="protein sequence ID" value="KAK7071995.1"/>
    <property type="molecule type" value="Genomic_DNA"/>
</dbReference>
<name>A0AAN9A4D6_HALRR</name>
<dbReference type="PANTHER" id="PTHR31691">
    <property type="entry name" value="ROTATIN"/>
    <property type="match status" value="1"/>
</dbReference>
<dbReference type="PANTHER" id="PTHR31691:SF1">
    <property type="entry name" value="ROTATIN"/>
    <property type="match status" value="1"/>
</dbReference>
<dbReference type="GO" id="GO:0032053">
    <property type="term" value="P:ciliary basal body organization"/>
    <property type="evidence" value="ECO:0007669"/>
    <property type="project" value="TreeGrafter"/>
</dbReference>
<dbReference type="Proteomes" id="UP001381693">
    <property type="component" value="Unassembled WGS sequence"/>
</dbReference>
<keyword evidence="2" id="KW-1185">Reference proteome</keyword>
<evidence type="ECO:0000313" key="2">
    <source>
        <dbReference type="Proteomes" id="UP001381693"/>
    </source>
</evidence>
<dbReference type="AlphaFoldDB" id="A0AAN9A4D6"/>
<organism evidence="1 2">
    <name type="scientific">Halocaridina rubra</name>
    <name type="common">Hawaiian red shrimp</name>
    <dbReference type="NCBI Taxonomy" id="373956"/>
    <lineage>
        <taxon>Eukaryota</taxon>
        <taxon>Metazoa</taxon>
        <taxon>Ecdysozoa</taxon>
        <taxon>Arthropoda</taxon>
        <taxon>Crustacea</taxon>
        <taxon>Multicrustacea</taxon>
        <taxon>Malacostraca</taxon>
        <taxon>Eumalacostraca</taxon>
        <taxon>Eucarida</taxon>
        <taxon>Decapoda</taxon>
        <taxon>Pleocyemata</taxon>
        <taxon>Caridea</taxon>
        <taxon>Atyoidea</taxon>
        <taxon>Atyidae</taxon>
        <taxon>Halocaridina</taxon>
    </lineage>
</organism>
<dbReference type="GO" id="GO:0005814">
    <property type="term" value="C:centriole"/>
    <property type="evidence" value="ECO:0007669"/>
    <property type="project" value="TreeGrafter"/>
</dbReference>
<dbReference type="InterPro" id="IPR030791">
    <property type="entry name" value="Rotatin"/>
</dbReference>
<feature type="non-terminal residue" evidence="1">
    <location>
        <position position="1"/>
    </location>
</feature>
<accession>A0AAN9A4D6</accession>
<dbReference type="GO" id="GO:0036064">
    <property type="term" value="C:ciliary basal body"/>
    <property type="evidence" value="ECO:0007669"/>
    <property type="project" value="InterPro"/>
</dbReference>
<dbReference type="GO" id="GO:0010457">
    <property type="term" value="P:centriole-centriole cohesion"/>
    <property type="evidence" value="ECO:0007669"/>
    <property type="project" value="TreeGrafter"/>
</dbReference>
<reference evidence="1 2" key="1">
    <citation type="submission" date="2023-11" db="EMBL/GenBank/DDBJ databases">
        <title>Halocaridina rubra genome assembly.</title>
        <authorList>
            <person name="Smith C."/>
        </authorList>
    </citation>
    <scope>NUCLEOTIDE SEQUENCE [LARGE SCALE GENOMIC DNA]</scope>
    <source>
        <strain evidence="1">EP-1</strain>
        <tissue evidence="1">Whole</tissue>
    </source>
</reference>